<dbReference type="EMBL" id="QXFY01000639">
    <property type="protein sequence ID" value="KAE9339065.1"/>
    <property type="molecule type" value="Genomic_DNA"/>
</dbReference>
<name>A0A6A3KTJ9_9STRA</name>
<feature type="transmembrane region" description="Helical" evidence="1">
    <location>
        <begin position="144"/>
        <end position="161"/>
    </location>
</feature>
<feature type="transmembrane region" description="Helical" evidence="1">
    <location>
        <begin position="275"/>
        <end position="296"/>
    </location>
</feature>
<evidence type="ECO:0000313" key="2">
    <source>
        <dbReference type="EMBL" id="KAE9006744.1"/>
    </source>
</evidence>
<feature type="transmembrane region" description="Helical" evidence="1">
    <location>
        <begin position="316"/>
        <end position="342"/>
    </location>
</feature>
<sequence>MPANLVVPSDLPKLTANLTTLCPVTAFVLAGIWCNFEATHYYRADQGIVCHAVMPQFNLHGNYFMGSSKVTPYPTTPSSCADDSVAYEQYLYHSSVGYYSYYEGEVGTYCTKDNTAYITVEVLGTYDINGAHLAADTGSTNTRISYWYIIVGVIWLVYRVLTIRRGFVFCKRYGQRCDELEETLDHQQVMLFVQESLRLTAHGATKSERAAVLYLMVEGVMTDLFLIIANDGWLTRIQYASLGYNLSGFMLLMFEMFENTKLLKEKWRLRIKRTLFNNETTLLGEFVTALVFQRFLSGFNGSELKRSKGTAIAVSYYLWSLVCHGIVVIFIVSIIASVRVAWALTYMWCKHRSLALLSEPCCVDTALGVRSRSTLLSGYRFENGKLFYTAAALKAFGVFNMEEDGAEYLVMHKLHWFTVPRDNLIGIGVVTGQRVEPCNERPCSGIGSFLDKSLGGASAQSECYHGTPKYSPIKVLAGSERLDENSLALS</sequence>
<proteinExistence type="predicted"/>
<feature type="transmembrane region" description="Helical" evidence="1">
    <location>
        <begin position="236"/>
        <end position="254"/>
    </location>
</feature>
<dbReference type="EMBL" id="QXFW01000635">
    <property type="protein sequence ID" value="KAE9006744.1"/>
    <property type="molecule type" value="Genomic_DNA"/>
</dbReference>
<accession>A0A6A3KTJ9</accession>
<dbReference type="Proteomes" id="UP000486351">
    <property type="component" value="Unassembled WGS sequence"/>
</dbReference>
<dbReference type="AlphaFoldDB" id="A0A6A3KTJ9"/>
<keyword evidence="1" id="KW-0472">Membrane</keyword>
<evidence type="ECO:0000313" key="5">
    <source>
        <dbReference type="Proteomes" id="UP000486351"/>
    </source>
</evidence>
<comment type="caution">
    <text evidence="2">The sequence shown here is derived from an EMBL/GenBank/DDBJ whole genome shotgun (WGS) entry which is preliminary data.</text>
</comment>
<protein>
    <submittedName>
        <fullName evidence="2">Uncharacterized protein</fullName>
    </submittedName>
</protein>
<dbReference type="Proteomes" id="UP000460718">
    <property type="component" value="Unassembled WGS sequence"/>
</dbReference>
<evidence type="ECO:0000313" key="4">
    <source>
        <dbReference type="Proteomes" id="UP000460718"/>
    </source>
</evidence>
<reference evidence="4 5" key="1">
    <citation type="submission" date="2018-09" db="EMBL/GenBank/DDBJ databases">
        <title>Genomic investigation of the strawberry pathogen Phytophthora fragariae indicates pathogenicity is determined by transcriptional variation in three key races.</title>
        <authorList>
            <person name="Adams T.M."/>
            <person name="Armitage A.D."/>
            <person name="Sobczyk M.K."/>
            <person name="Bates H.J."/>
            <person name="Dunwell J.M."/>
            <person name="Nellist C.F."/>
            <person name="Harrison R.J."/>
        </authorList>
    </citation>
    <scope>NUCLEOTIDE SEQUENCE [LARGE SCALE GENOMIC DNA]</scope>
    <source>
        <strain evidence="3 5">NOV-77</strain>
        <strain evidence="2 4">SCRP245</strain>
    </source>
</reference>
<evidence type="ECO:0000256" key="1">
    <source>
        <dbReference type="SAM" id="Phobius"/>
    </source>
</evidence>
<evidence type="ECO:0000313" key="3">
    <source>
        <dbReference type="EMBL" id="KAE9339065.1"/>
    </source>
</evidence>
<organism evidence="2 4">
    <name type="scientific">Phytophthora fragariae</name>
    <dbReference type="NCBI Taxonomy" id="53985"/>
    <lineage>
        <taxon>Eukaryota</taxon>
        <taxon>Sar</taxon>
        <taxon>Stramenopiles</taxon>
        <taxon>Oomycota</taxon>
        <taxon>Peronosporomycetes</taxon>
        <taxon>Peronosporales</taxon>
        <taxon>Peronosporaceae</taxon>
        <taxon>Phytophthora</taxon>
    </lineage>
</organism>
<keyword evidence="1" id="KW-1133">Transmembrane helix</keyword>
<gene>
    <name evidence="3" type="ORF">PF008_g11746</name>
    <name evidence="2" type="ORF">PF011_g11432</name>
</gene>
<keyword evidence="1" id="KW-0812">Transmembrane</keyword>